<dbReference type="EMBL" id="RPDH01000002">
    <property type="protein sequence ID" value="RPE08861.1"/>
    <property type="molecule type" value="Genomic_DNA"/>
</dbReference>
<dbReference type="Proteomes" id="UP000278351">
    <property type="component" value="Unassembled WGS sequence"/>
</dbReference>
<sequence length="590" mass="66102">MKRISIMIMSWLTVGVSAQGVTPGDTVRASDFGAKAGSYEDALPALQRAIAVCKEKKATVLLLDSGRYDIWPEHAAVREYFISNTSSETECPSKLKKVGLLFEGMENLTVEGNGALLMFHGKMITWAMDRCRNMTLQHLDVDFERPSMSEMTILSAADSTVNVSVNPDSRYEIAGGQLRWYGEGWGMRHFHAIRVRPADNTLWYDNWQPFEKSRAMQLAPGTVRFSGDFRKRRFVPGDVISVRDPIRDHVGAFVNRSTNVRLKNVRMHYMHGLGIVAQFSENLHYDGVVVMPREESGRRIAAFADGMHFSGCRGQITIENSRFNGSHDDPVNVHGTHLIVQEVVSPGKLRVRFMHAQTYGMEAFFPGDSTALLDAASLRIYAFPVIKSARLVSEREMELTFESPLPAGIKPGDAVENVTWTPSLTVRNCRFEGTNTRGLLVTTRRKVLIENNVFYRTGMHAILIANDASGWYESGPVQDVTIRGNEFRECGYNRGGHNFTIAIEPEVKKAVPGHYVHRNIRITGNTFAQYDYPVLFARSTDRLTFTGNRIERTQFMPAGPVRASIVLQGCRGVTVKGNTLHGFEKLNVDQ</sequence>
<dbReference type="Pfam" id="PF13229">
    <property type="entry name" value="Beta_helix"/>
    <property type="match status" value="1"/>
</dbReference>
<name>A0A3N4PUX0_9BACT</name>
<dbReference type="InterPro" id="IPR011050">
    <property type="entry name" value="Pectin_lyase_fold/virulence"/>
</dbReference>
<dbReference type="SUPFAM" id="SSF51126">
    <property type="entry name" value="Pectin lyase-like"/>
    <property type="match status" value="1"/>
</dbReference>
<dbReference type="InterPro" id="IPR039448">
    <property type="entry name" value="Beta_helix"/>
</dbReference>
<protein>
    <submittedName>
        <fullName evidence="10">Right-handed parallel beta-helix repeat-containing protein</fullName>
    </submittedName>
</protein>
<dbReference type="GO" id="GO:0004557">
    <property type="term" value="F:alpha-galactosidase activity"/>
    <property type="evidence" value="ECO:0007669"/>
    <property type="project" value="UniProtKB-EC"/>
</dbReference>
<dbReference type="Pfam" id="PF23763">
    <property type="entry name" value="Beta-barrel_GLAA-B_I"/>
    <property type="match status" value="1"/>
</dbReference>
<evidence type="ECO:0000256" key="4">
    <source>
        <dbReference type="ARBA" id="ARBA00022737"/>
    </source>
</evidence>
<keyword evidence="11" id="KW-1185">Reference proteome</keyword>
<reference evidence="10 11" key="1">
    <citation type="submission" date="2018-11" db="EMBL/GenBank/DDBJ databases">
        <title>Chitinophaga lutea sp.nov., isolate from arsenic contaminated soil.</title>
        <authorList>
            <person name="Zong Y."/>
        </authorList>
    </citation>
    <scope>NUCLEOTIDE SEQUENCE [LARGE SCALE GENOMIC DNA]</scope>
    <source>
        <strain evidence="10 11">ZY74</strain>
    </source>
</reference>
<evidence type="ECO:0000256" key="2">
    <source>
        <dbReference type="ARBA" id="ARBA00001271"/>
    </source>
</evidence>
<dbReference type="InterPro" id="IPR056441">
    <property type="entry name" value="Beta-barrel_GLAA-B_II"/>
</dbReference>
<dbReference type="InterPro" id="IPR057275">
    <property type="entry name" value="Beta-barrel_GLAA-B_I"/>
</dbReference>
<accession>A0A3N4PUX0</accession>
<dbReference type="InterPro" id="IPR012334">
    <property type="entry name" value="Pectin_lyas_fold"/>
</dbReference>
<gene>
    <name evidence="10" type="ORF">EGT74_17710</name>
</gene>
<keyword evidence="6" id="KW-0326">Glycosidase</keyword>
<evidence type="ECO:0000313" key="11">
    <source>
        <dbReference type="Proteomes" id="UP000278351"/>
    </source>
</evidence>
<organism evidence="10 11">
    <name type="scientific">Chitinophaga lutea</name>
    <dbReference type="NCBI Taxonomy" id="2488634"/>
    <lineage>
        <taxon>Bacteria</taxon>
        <taxon>Pseudomonadati</taxon>
        <taxon>Bacteroidota</taxon>
        <taxon>Chitinophagia</taxon>
        <taxon>Chitinophagales</taxon>
        <taxon>Chitinophagaceae</taxon>
        <taxon>Chitinophaga</taxon>
    </lineage>
</organism>
<feature type="domain" description="GLAA-B beta-barrel" evidence="9">
    <location>
        <begin position="348"/>
        <end position="415"/>
    </location>
</feature>
<evidence type="ECO:0000256" key="6">
    <source>
        <dbReference type="ARBA" id="ARBA00023295"/>
    </source>
</evidence>
<evidence type="ECO:0000259" key="9">
    <source>
        <dbReference type="Pfam" id="PF23764"/>
    </source>
</evidence>
<proteinExistence type="predicted"/>
<evidence type="ECO:0000256" key="5">
    <source>
        <dbReference type="ARBA" id="ARBA00022801"/>
    </source>
</evidence>
<dbReference type="InterPro" id="IPR006626">
    <property type="entry name" value="PbH1"/>
</dbReference>
<dbReference type="Pfam" id="PF23764">
    <property type="entry name" value="Beta-barrel_GLAA-B_II"/>
    <property type="match status" value="1"/>
</dbReference>
<dbReference type="Gene3D" id="2.160.20.10">
    <property type="entry name" value="Single-stranded right-handed beta-helix, Pectin lyase-like"/>
    <property type="match status" value="2"/>
</dbReference>
<evidence type="ECO:0000259" key="8">
    <source>
        <dbReference type="Pfam" id="PF23763"/>
    </source>
</evidence>
<comment type="catalytic activity">
    <reaction evidence="1">
        <text>Hydrolysis of terminal, non-reducing alpha-D-galactose residues in alpha-D-galactosides, including galactose oligosaccharides, galactomannans and galactolipids.</text>
        <dbReference type="EC" id="3.2.1.22"/>
    </reaction>
</comment>
<comment type="catalytic activity">
    <reaction evidence="2">
        <text>Hydrolysis of terminal, non-reducing branched (1-&gt;3)-alpha-D-galactosidic residues, producing free D-galactose.</text>
        <dbReference type="EC" id="3.2.1.n1"/>
    </reaction>
</comment>
<evidence type="ECO:0000313" key="10">
    <source>
        <dbReference type="EMBL" id="RPE08861.1"/>
    </source>
</evidence>
<feature type="domain" description="Right handed beta helix" evidence="7">
    <location>
        <begin position="424"/>
        <end position="582"/>
    </location>
</feature>
<evidence type="ECO:0000259" key="7">
    <source>
        <dbReference type="Pfam" id="PF13229"/>
    </source>
</evidence>
<comment type="caution">
    <text evidence="10">The sequence shown here is derived from an EMBL/GenBank/DDBJ whole genome shotgun (WGS) entry which is preliminary data.</text>
</comment>
<evidence type="ECO:0000256" key="1">
    <source>
        <dbReference type="ARBA" id="ARBA00001255"/>
    </source>
</evidence>
<dbReference type="SMART" id="SM00710">
    <property type="entry name" value="PbH1"/>
    <property type="match status" value="8"/>
</dbReference>
<keyword evidence="5" id="KW-0378">Hydrolase</keyword>
<dbReference type="AlphaFoldDB" id="A0A3N4PUX0"/>
<evidence type="ECO:0000256" key="3">
    <source>
        <dbReference type="ARBA" id="ARBA00022729"/>
    </source>
</evidence>
<keyword evidence="3" id="KW-0732">Signal</keyword>
<feature type="domain" description="GLAA-B beta-barrel" evidence="8">
    <location>
        <begin position="149"/>
        <end position="240"/>
    </location>
</feature>
<keyword evidence="4" id="KW-0677">Repeat</keyword>